<evidence type="ECO:0000313" key="2">
    <source>
        <dbReference type="EMBL" id="CAB3260402.1"/>
    </source>
</evidence>
<feature type="transmembrane region" description="Helical" evidence="1">
    <location>
        <begin position="28"/>
        <end position="48"/>
    </location>
</feature>
<keyword evidence="1" id="KW-0472">Membrane</keyword>
<protein>
    <submittedName>
        <fullName evidence="2">Uncharacterized protein LOC100175247</fullName>
    </submittedName>
</protein>
<name>A0A6F9DGF7_9ASCI</name>
<feature type="transmembrane region" description="Helical" evidence="1">
    <location>
        <begin position="125"/>
        <end position="148"/>
    </location>
</feature>
<gene>
    <name evidence="2" type="primary">LOC100175247</name>
</gene>
<feature type="transmembrane region" description="Helical" evidence="1">
    <location>
        <begin position="68"/>
        <end position="86"/>
    </location>
</feature>
<dbReference type="EMBL" id="LR786357">
    <property type="protein sequence ID" value="CAB3260402.1"/>
    <property type="molecule type" value="mRNA"/>
</dbReference>
<evidence type="ECO:0000256" key="1">
    <source>
        <dbReference type="SAM" id="Phobius"/>
    </source>
</evidence>
<dbReference type="AlphaFoldDB" id="A0A6F9DGF7"/>
<sequence>MTKTSGGSCCSCKNVRVFLREPLHSIKLTQIAFIILDLLATESAFIFLRSIKIDWRRGGFPGFDLQRVILILSLITTSGILVLLFNEWKKRRSVWRTARCSSCDGLRKDVKPSEYKSTSRCDWDFADYIHSLLNAASFIVCALCMIAYVPDDYEHPMEVGIKVGSFLLDLVLCLLFTKSCMAAYMHYQVPEPCKCPDKLAGLGVYYDSSTTPSSVSLSDDDAEQTVLFVKPKFRKVDGKAYASLTTEDDI</sequence>
<organism evidence="2">
    <name type="scientific">Phallusia mammillata</name>
    <dbReference type="NCBI Taxonomy" id="59560"/>
    <lineage>
        <taxon>Eukaryota</taxon>
        <taxon>Metazoa</taxon>
        <taxon>Chordata</taxon>
        <taxon>Tunicata</taxon>
        <taxon>Ascidiacea</taxon>
        <taxon>Phlebobranchia</taxon>
        <taxon>Ascidiidae</taxon>
        <taxon>Phallusia</taxon>
    </lineage>
</organism>
<feature type="transmembrane region" description="Helical" evidence="1">
    <location>
        <begin position="160"/>
        <end position="177"/>
    </location>
</feature>
<proteinExistence type="evidence at transcript level"/>
<accession>A0A6F9DGF7</accession>
<keyword evidence="1" id="KW-1133">Transmembrane helix</keyword>
<reference evidence="2" key="1">
    <citation type="submission" date="2020-04" db="EMBL/GenBank/DDBJ databases">
        <authorList>
            <person name="Neveu A P."/>
        </authorList>
    </citation>
    <scope>NUCLEOTIDE SEQUENCE</scope>
    <source>
        <tissue evidence="2">Whole embryo</tissue>
    </source>
</reference>
<keyword evidence="1" id="KW-0812">Transmembrane</keyword>